<dbReference type="EMBL" id="VDUZ01000024">
    <property type="protein sequence ID" value="TXL73624.1"/>
    <property type="molecule type" value="Genomic_DNA"/>
</dbReference>
<sequence>MSELTPTNAQRAVTLVGLKYRRYLTTPLPDTSAYKFYKLTEGFDTVFHSIYTKTFRTANLAIFGTDKITSDQINGFVTPDDPPSNRVIYLNLDSTTANFGTLVHETIHAVSHSSFYPTYYCTAGLAPAVVEGITEYLTRKCSPTVAMSRRSYQAWYEATEAWVGPEGSPRYQQMVDWIFRGRQPLNWPVNDYA</sequence>
<dbReference type="Proteomes" id="UP000321638">
    <property type="component" value="Unassembled WGS sequence"/>
</dbReference>
<name>A0A5C8PIV6_9HYPH</name>
<organism evidence="1 2">
    <name type="scientific">Vineibacter terrae</name>
    <dbReference type="NCBI Taxonomy" id="2586908"/>
    <lineage>
        <taxon>Bacteria</taxon>
        <taxon>Pseudomonadati</taxon>
        <taxon>Pseudomonadota</taxon>
        <taxon>Alphaproteobacteria</taxon>
        <taxon>Hyphomicrobiales</taxon>
        <taxon>Vineibacter</taxon>
    </lineage>
</organism>
<comment type="caution">
    <text evidence="1">The sequence shown here is derived from an EMBL/GenBank/DDBJ whole genome shotgun (WGS) entry which is preliminary data.</text>
</comment>
<dbReference type="AlphaFoldDB" id="A0A5C8PIV6"/>
<keyword evidence="2" id="KW-1185">Reference proteome</keyword>
<evidence type="ECO:0000313" key="2">
    <source>
        <dbReference type="Proteomes" id="UP000321638"/>
    </source>
</evidence>
<gene>
    <name evidence="1" type="ORF">FHP25_20835</name>
</gene>
<dbReference type="RefSeq" id="WP_147848898.1">
    <property type="nucleotide sequence ID" value="NZ_VDUZ01000024.1"/>
</dbReference>
<accession>A0A5C8PIV6</accession>
<reference evidence="1 2" key="1">
    <citation type="submission" date="2019-06" db="EMBL/GenBank/DDBJ databases">
        <title>New taxonomy in bacterial strain CC-CFT640, isolated from vineyard.</title>
        <authorList>
            <person name="Lin S.-Y."/>
            <person name="Tsai C.-F."/>
            <person name="Young C.-C."/>
        </authorList>
    </citation>
    <scope>NUCLEOTIDE SEQUENCE [LARGE SCALE GENOMIC DNA]</scope>
    <source>
        <strain evidence="1 2">CC-CFT640</strain>
    </source>
</reference>
<protein>
    <submittedName>
        <fullName evidence="1">Uncharacterized protein</fullName>
    </submittedName>
</protein>
<proteinExistence type="predicted"/>
<evidence type="ECO:0000313" key="1">
    <source>
        <dbReference type="EMBL" id="TXL73624.1"/>
    </source>
</evidence>